<evidence type="ECO:0000313" key="2">
    <source>
        <dbReference type="Proteomes" id="UP000477722"/>
    </source>
</evidence>
<dbReference type="Gene3D" id="3.90.1140.10">
    <property type="entry name" value="Cyclic phosphodiesterase"/>
    <property type="match status" value="1"/>
</dbReference>
<dbReference type="AlphaFoldDB" id="A0A6G4WQH6"/>
<dbReference type="Pfam" id="PF13563">
    <property type="entry name" value="2_5_RNA_ligase2"/>
    <property type="match status" value="1"/>
</dbReference>
<sequence>MRAFMKPSRLWAHPSSPDTEWIRPHVLWLPQQQPDVMRYFDRLRTALHDYTDLLALIAPGDLHMTIQAIRSRTSDGKRADGEQLADAADAIRDELRGLAPIRADIGPPRLDRSAAVVDIAPADVLHELHCRVRAGTLTAGLDIPPAGDPFWPHMTIGYGLRDTDTPQLAARSDACASHISRALLPDTRVSAEISTVWLVWERQHVTPPTYTFQHLHEIPLGEANALPPSATGAEEGMPFHS</sequence>
<dbReference type="GO" id="GO:0016874">
    <property type="term" value="F:ligase activity"/>
    <property type="evidence" value="ECO:0007669"/>
    <property type="project" value="UniProtKB-KW"/>
</dbReference>
<dbReference type="SUPFAM" id="SSF55144">
    <property type="entry name" value="LigT-like"/>
    <property type="match status" value="1"/>
</dbReference>
<name>A0A6G4WQH6_9ACTN</name>
<accession>A0A6G4WQH6</accession>
<proteinExistence type="predicted"/>
<comment type="caution">
    <text evidence="1">The sequence shown here is derived from an EMBL/GenBank/DDBJ whole genome shotgun (WGS) entry which is preliminary data.</text>
</comment>
<dbReference type="RefSeq" id="WP_165296747.1">
    <property type="nucleotide sequence ID" value="NZ_JAAKZZ010000007.1"/>
</dbReference>
<organism evidence="1 2">
    <name type="scientific">Streptomyces boncukensis</name>
    <dbReference type="NCBI Taxonomy" id="2711219"/>
    <lineage>
        <taxon>Bacteria</taxon>
        <taxon>Bacillati</taxon>
        <taxon>Actinomycetota</taxon>
        <taxon>Actinomycetes</taxon>
        <taxon>Kitasatosporales</taxon>
        <taxon>Streptomycetaceae</taxon>
        <taxon>Streptomyces</taxon>
    </lineage>
</organism>
<protein>
    <submittedName>
        <fullName evidence="1">2'-5' RNA ligase family protein</fullName>
    </submittedName>
</protein>
<dbReference type="Proteomes" id="UP000477722">
    <property type="component" value="Unassembled WGS sequence"/>
</dbReference>
<evidence type="ECO:0000313" key="1">
    <source>
        <dbReference type="EMBL" id="NGO67082.1"/>
    </source>
</evidence>
<keyword evidence="1" id="KW-0436">Ligase</keyword>
<gene>
    <name evidence="1" type="ORF">G5C65_01610</name>
</gene>
<dbReference type="EMBL" id="JAAKZZ010000007">
    <property type="protein sequence ID" value="NGO67082.1"/>
    <property type="molecule type" value="Genomic_DNA"/>
</dbReference>
<dbReference type="InterPro" id="IPR009097">
    <property type="entry name" value="Cyclic_Pdiesterase"/>
</dbReference>
<keyword evidence="2" id="KW-1185">Reference proteome</keyword>
<reference evidence="1 2" key="1">
    <citation type="submission" date="2020-02" db="EMBL/GenBank/DDBJ databases">
        <title>Whole-genome analyses of novel actinobacteria.</title>
        <authorList>
            <person name="Sahin N."/>
            <person name="Tatar D."/>
        </authorList>
    </citation>
    <scope>NUCLEOTIDE SEQUENCE [LARGE SCALE GENOMIC DNA]</scope>
    <source>
        <strain evidence="1 2">SB3404</strain>
    </source>
</reference>